<dbReference type="Proteomes" id="UP000217141">
    <property type="component" value="Chromosome I"/>
</dbReference>
<sequence>MKLVQRHPRLAGLVCTLILILAGASWLIRNASAMPQVRLAEIALPFPADAARDPVTVALLTDTHMSGPDNSPARMARIVAQINALRPDLILLGGDYIGDDKGGATYDARASIAPLAGLRAPLGVVAVLGNHDSRSALNRVALSSRDWVVAFSRIGITLLQDGVVRRGPLVIGGLKDIYTRKPDLPDTMTAMARMGGARLILSHGPDVFPALPNTPSLTLVGHTHCGQVALPFAGIVYVPSKYGTRYGCGLYRDGAKTMIVAAGIGTSGLPFRLLAPPDIWLITIKPTPN</sequence>
<evidence type="ECO:0000259" key="1">
    <source>
        <dbReference type="Pfam" id="PF00149"/>
    </source>
</evidence>
<evidence type="ECO:0000313" key="3">
    <source>
        <dbReference type="Proteomes" id="UP000217141"/>
    </source>
</evidence>
<feature type="domain" description="Calcineurin-like phosphoesterase" evidence="1">
    <location>
        <begin position="56"/>
        <end position="225"/>
    </location>
</feature>
<dbReference type="InterPro" id="IPR051158">
    <property type="entry name" value="Metallophosphoesterase_sf"/>
</dbReference>
<dbReference type="InterPro" id="IPR029052">
    <property type="entry name" value="Metallo-depent_PP-like"/>
</dbReference>
<organism evidence="2 3">
    <name type="scientific">Sphingobium xenophagum</name>
    <dbReference type="NCBI Taxonomy" id="121428"/>
    <lineage>
        <taxon>Bacteria</taxon>
        <taxon>Pseudomonadati</taxon>
        <taxon>Pseudomonadota</taxon>
        <taxon>Alphaproteobacteria</taxon>
        <taxon>Sphingomonadales</taxon>
        <taxon>Sphingomonadaceae</taxon>
        <taxon>Sphingobium</taxon>
    </lineage>
</organism>
<dbReference type="SUPFAM" id="SSF56300">
    <property type="entry name" value="Metallo-dependent phosphatases"/>
    <property type="match status" value="1"/>
</dbReference>
<dbReference type="GO" id="GO:0016787">
    <property type="term" value="F:hydrolase activity"/>
    <property type="evidence" value="ECO:0007669"/>
    <property type="project" value="UniProtKB-KW"/>
</dbReference>
<dbReference type="Gene3D" id="3.60.21.10">
    <property type="match status" value="1"/>
</dbReference>
<dbReference type="PANTHER" id="PTHR31302:SF0">
    <property type="entry name" value="TRANSMEMBRANE PROTEIN WITH METALLOPHOSPHOESTERASE DOMAIN"/>
    <property type="match status" value="1"/>
</dbReference>
<reference evidence="2 3" key="1">
    <citation type="submission" date="2017-08" db="EMBL/GenBank/DDBJ databases">
        <title>Whole Genome Sequence of Sphingobium hydrophobicum C1: Insights into Adaption to the Electronic-waste Contaminated Sediment.</title>
        <authorList>
            <person name="Song D."/>
            <person name="Chen X."/>
            <person name="Xu M."/>
        </authorList>
    </citation>
    <scope>NUCLEOTIDE SEQUENCE [LARGE SCALE GENOMIC DNA]</scope>
    <source>
        <strain evidence="2 3">C1</strain>
    </source>
</reference>
<dbReference type="KEGG" id="shyd:CJD35_01565"/>
<accession>A0A249MPQ1</accession>
<name>A0A249MPQ1_SPHXE</name>
<dbReference type="AlphaFoldDB" id="A0A249MPQ1"/>
<protein>
    <submittedName>
        <fullName evidence="2">Phosphohydrolase</fullName>
    </submittedName>
</protein>
<dbReference type="PANTHER" id="PTHR31302">
    <property type="entry name" value="TRANSMEMBRANE PROTEIN WITH METALLOPHOSPHOESTERASE DOMAIN-RELATED"/>
    <property type="match status" value="1"/>
</dbReference>
<dbReference type="RefSeq" id="WP_095686743.1">
    <property type="nucleotide sequence ID" value="NZ_CP022745.1"/>
</dbReference>
<proteinExistence type="predicted"/>
<dbReference type="EMBL" id="CP022745">
    <property type="protein sequence ID" value="ASY43282.1"/>
    <property type="molecule type" value="Genomic_DNA"/>
</dbReference>
<evidence type="ECO:0000313" key="2">
    <source>
        <dbReference type="EMBL" id="ASY43282.1"/>
    </source>
</evidence>
<dbReference type="Pfam" id="PF00149">
    <property type="entry name" value="Metallophos"/>
    <property type="match status" value="1"/>
</dbReference>
<dbReference type="InterPro" id="IPR004843">
    <property type="entry name" value="Calcineurin-like_PHP"/>
</dbReference>
<keyword evidence="2" id="KW-0378">Hydrolase</keyword>
<gene>
    <name evidence="2" type="ORF">CJD35_01565</name>
</gene>